<evidence type="ECO:0000313" key="1">
    <source>
        <dbReference type="EMBL" id="KLA31833.1"/>
    </source>
</evidence>
<organism evidence="1 2">
    <name type="scientific">Bacillus cereus</name>
    <dbReference type="NCBI Taxonomy" id="1396"/>
    <lineage>
        <taxon>Bacteria</taxon>
        <taxon>Bacillati</taxon>
        <taxon>Bacillota</taxon>
        <taxon>Bacilli</taxon>
        <taxon>Bacillales</taxon>
        <taxon>Bacillaceae</taxon>
        <taxon>Bacillus</taxon>
        <taxon>Bacillus cereus group</taxon>
    </lineage>
</organism>
<dbReference type="Proteomes" id="UP000035214">
    <property type="component" value="Unassembled WGS sequence"/>
</dbReference>
<evidence type="ECO:0000313" key="2">
    <source>
        <dbReference type="Proteomes" id="UP000035214"/>
    </source>
</evidence>
<dbReference type="AlphaFoldDB" id="A0A0G8F5M7"/>
<dbReference type="EMBL" id="LCYI01000010">
    <property type="protein sequence ID" value="KLA31833.1"/>
    <property type="molecule type" value="Genomic_DNA"/>
</dbReference>
<reference evidence="1 2" key="1">
    <citation type="submission" date="2015-04" db="EMBL/GenBank/DDBJ databases">
        <title>Draft Genome Sequences of Eight Spore-Forming Food Isolates of Bacillus cereus Genome sequencing.</title>
        <authorList>
            <person name="Krawcyk A.O."/>
            <person name="de Jong A."/>
            <person name="Eijlander R.T."/>
            <person name="Berendsen E.M."/>
            <person name="Holsappel S."/>
            <person name="Wells-Bennik M."/>
            <person name="Kuipers O.P."/>
        </authorList>
    </citation>
    <scope>NUCLEOTIDE SEQUENCE [LARGE SCALE GENOMIC DNA]</scope>
    <source>
        <strain evidence="1 2">B4077</strain>
    </source>
</reference>
<dbReference type="PATRIC" id="fig|1396.428.peg.275"/>
<protein>
    <submittedName>
        <fullName evidence="1">Uncharacterized protein</fullName>
    </submittedName>
</protein>
<gene>
    <name evidence="1" type="ORF">B4077_2593</name>
</gene>
<proteinExistence type="predicted"/>
<comment type="caution">
    <text evidence="1">The sequence shown here is derived from an EMBL/GenBank/DDBJ whole genome shotgun (WGS) entry which is preliminary data.</text>
</comment>
<accession>A0A0G8F5M7</accession>
<sequence length="40" mass="4829">MILKNKKSPYLKAIHNLFIRDYINKQQDSNVRRVSLKINK</sequence>
<name>A0A0G8F5M7_BACCE</name>